<feature type="transmembrane region" description="Helical" evidence="10">
    <location>
        <begin position="160"/>
        <end position="183"/>
    </location>
</feature>
<gene>
    <name evidence="11" type="ORF">O181_012316</name>
</gene>
<comment type="caution">
    <text evidence="11">The sequence shown here is derived from an EMBL/GenBank/DDBJ whole genome shotgun (WGS) entry which is preliminary data.</text>
</comment>
<keyword evidence="7 10" id="KW-0472">Membrane</keyword>
<dbReference type="AlphaFoldDB" id="A0A9Q3GM74"/>
<dbReference type="GO" id="GO:0006488">
    <property type="term" value="P:dolichol-linked oligosaccharide biosynthetic process"/>
    <property type="evidence" value="ECO:0007669"/>
    <property type="project" value="InterPro"/>
</dbReference>
<feature type="transmembrane region" description="Helical" evidence="10">
    <location>
        <begin position="128"/>
        <end position="148"/>
    </location>
</feature>
<evidence type="ECO:0000256" key="2">
    <source>
        <dbReference type="ARBA" id="ARBA00004922"/>
    </source>
</evidence>
<dbReference type="PANTHER" id="PTHR13117:SF5">
    <property type="entry name" value="PROTEIN RFT1 HOMOLOG"/>
    <property type="match status" value="1"/>
</dbReference>
<dbReference type="Pfam" id="PF04506">
    <property type="entry name" value="Rft-1"/>
    <property type="match status" value="1"/>
</dbReference>
<dbReference type="OrthoDB" id="9979195at2759"/>
<evidence type="ECO:0000256" key="5">
    <source>
        <dbReference type="ARBA" id="ARBA00022824"/>
    </source>
</evidence>
<dbReference type="GO" id="GO:0034203">
    <property type="term" value="P:glycolipid translocation"/>
    <property type="evidence" value="ECO:0007669"/>
    <property type="project" value="TreeGrafter"/>
</dbReference>
<comment type="pathway">
    <text evidence="2">Protein modification; protein glycosylation.</text>
</comment>
<evidence type="ECO:0000256" key="6">
    <source>
        <dbReference type="ARBA" id="ARBA00022989"/>
    </source>
</evidence>
<sequence length="319" mass="35538">MVGPHFSLQYRDGISNVIATKQNLIVTGSLIARILFQPIEETSRLYFSKHLSLSISASNGNPRPETQAVEWLSASVKLLFSLLDFYAYLGLLFITFGPPFVYSALLILLGSQSPYLHHGPQSTVVQVLRAYCSLLPLLGLNGVIEAFVQSAANEADLSRLSKLMVAWCAVFISAVAVFSSSWASHLWGITPEVGMVLATGINMSCRIGFGWIFANRYLHQRGSNQSLSLSRFSPSLLALFGFIVAAIVTRWNEFNSLSFFTEPFLSAREIKSLVVWQRLFHHLSIGLICFFGCFFLTLFTEWKRLSSIFSTITSRPKAE</sequence>
<evidence type="ECO:0000256" key="8">
    <source>
        <dbReference type="ARBA" id="ARBA00044793"/>
    </source>
</evidence>
<name>A0A9Q3GM74_9BASI</name>
<dbReference type="PANTHER" id="PTHR13117">
    <property type="entry name" value="ENDOPLASMIC RETICULUM MULTISPAN TRANSMEMBRANE PROTEIN-RELATED"/>
    <property type="match status" value="1"/>
</dbReference>
<organism evidence="11 12">
    <name type="scientific">Austropuccinia psidii MF-1</name>
    <dbReference type="NCBI Taxonomy" id="1389203"/>
    <lineage>
        <taxon>Eukaryota</taxon>
        <taxon>Fungi</taxon>
        <taxon>Dikarya</taxon>
        <taxon>Basidiomycota</taxon>
        <taxon>Pucciniomycotina</taxon>
        <taxon>Pucciniomycetes</taxon>
        <taxon>Pucciniales</taxon>
        <taxon>Sphaerophragmiaceae</taxon>
        <taxon>Austropuccinia</taxon>
    </lineage>
</organism>
<evidence type="ECO:0000313" key="11">
    <source>
        <dbReference type="EMBL" id="MBW0472601.1"/>
    </source>
</evidence>
<keyword evidence="6 10" id="KW-1133">Transmembrane helix</keyword>
<keyword evidence="5 10" id="KW-0256">Endoplasmic reticulum</keyword>
<keyword evidence="10" id="KW-0813">Transport</keyword>
<feature type="transmembrane region" description="Helical" evidence="10">
    <location>
        <begin position="85"/>
        <end position="108"/>
    </location>
</feature>
<dbReference type="InterPro" id="IPR007594">
    <property type="entry name" value="RFT1"/>
</dbReference>
<evidence type="ECO:0000256" key="9">
    <source>
        <dbReference type="ARBA" id="ARBA00045912"/>
    </source>
</evidence>
<evidence type="ECO:0000256" key="3">
    <source>
        <dbReference type="ARBA" id="ARBA00010288"/>
    </source>
</evidence>
<dbReference type="Proteomes" id="UP000765509">
    <property type="component" value="Unassembled WGS sequence"/>
</dbReference>
<reference evidence="11" key="1">
    <citation type="submission" date="2021-03" db="EMBL/GenBank/DDBJ databases">
        <title>Draft genome sequence of rust myrtle Austropuccinia psidii MF-1, a brazilian biotype.</title>
        <authorList>
            <person name="Quecine M.C."/>
            <person name="Pachon D.M.R."/>
            <person name="Bonatelli M.L."/>
            <person name="Correr F.H."/>
            <person name="Franceschini L.M."/>
            <person name="Leite T.F."/>
            <person name="Margarido G.R.A."/>
            <person name="Almeida C.A."/>
            <person name="Ferrarezi J.A."/>
            <person name="Labate C.A."/>
        </authorList>
    </citation>
    <scope>NUCLEOTIDE SEQUENCE</scope>
    <source>
        <strain evidence="11">MF-1</strain>
    </source>
</reference>
<comment type="similarity">
    <text evidence="3 10">Belongs to the RFT1 family.</text>
</comment>
<dbReference type="GO" id="GO:0005789">
    <property type="term" value="C:endoplasmic reticulum membrane"/>
    <property type="evidence" value="ECO:0007669"/>
    <property type="project" value="UniProtKB-SubCell"/>
</dbReference>
<evidence type="ECO:0000256" key="1">
    <source>
        <dbReference type="ARBA" id="ARBA00004477"/>
    </source>
</evidence>
<evidence type="ECO:0000256" key="7">
    <source>
        <dbReference type="ARBA" id="ARBA00023136"/>
    </source>
</evidence>
<proteinExistence type="inferred from homology"/>
<comment type="subcellular location">
    <subcellularLocation>
        <location evidence="1 10">Endoplasmic reticulum membrane</location>
        <topology evidence="1 10">Multi-pass membrane protein</topology>
    </subcellularLocation>
</comment>
<keyword evidence="12" id="KW-1185">Reference proteome</keyword>
<feature type="transmembrane region" description="Helical" evidence="10">
    <location>
        <begin position="279"/>
        <end position="299"/>
    </location>
</feature>
<comment type="function">
    <text evidence="9 10">Intramembrane glycolipid transporter that operates in the biosynthetic pathway of dolichol-linked oligosaccharides, the glycan precursors employed in protein asparagine (N)-glycosylation. The sequential addition of sugars to dolichol pyrophosphate produces dolichol-linked oligosaccharides containing fourteen sugars, including two GlcNAcs, nine mannoses and three glucoses. Once assembled, the oligosaccharide is transferred from the lipid to nascent proteins by oligosaccharyltransferases. The assembly of dolichol-linked oligosaccharides begins on the cytosolic side of the endoplasmic reticulum membrane and finishes in its lumen. RFT1 could mediate the translocation of the cytosolically oriented intermediate DolPP-GlcNAc2Man5, produced by ALG11, into the ER lumen where dolichol-linked oligosaccharides assembly continues. However, the intramembrane lipid transporter activity could not be confirmed in vitro.</text>
</comment>
<protein>
    <recommendedName>
        <fullName evidence="8 10">Man(5)GlcNAc(2)-PP-dolichol translocation protein RFT1</fullName>
    </recommendedName>
</protein>
<evidence type="ECO:0000256" key="4">
    <source>
        <dbReference type="ARBA" id="ARBA00022692"/>
    </source>
</evidence>
<dbReference type="EMBL" id="AVOT02003140">
    <property type="protein sequence ID" value="MBW0472601.1"/>
    <property type="molecule type" value="Genomic_DNA"/>
</dbReference>
<comment type="caution">
    <text evidence="10">Lacks conserved residue(s) required for the propagation of feature annotation.</text>
</comment>
<accession>A0A9Q3GM74</accession>
<feature type="transmembrane region" description="Helical" evidence="10">
    <location>
        <begin position="235"/>
        <end position="252"/>
    </location>
</feature>
<keyword evidence="4 10" id="KW-0812">Transmembrane</keyword>
<evidence type="ECO:0000256" key="10">
    <source>
        <dbReference type="RuleBase" id="RU365067"/>
    </source>
</evidence>
<feature type="transmembrane region" description="Helical" evidence="10">
    <location>
        <begin position="195"/>
        <end position="214"/>
    </location>
</feature>
<evidence type="ECO:0000313" key="12">
    <source>
        <dbReference type="Proteomes" id="UP000765509"/>
    </source>
</evidence>